<dbReference type="EMBL" id="BSUZ01000001">
    <property type="protein sequence ID" value="GMA88984.1"/>
    <property type="molecule type" value="Genomic_DNA"/>
</dbReference>
<evidence type="ECO:0000313" key="2">
    <source>
        <dbReference type="EMBL" id="GMA88984.1"/>
    </source>
</evidence>
<name>A0ABQ6JPD3_9ACTN</name>
<accession>A0ABQ6JPD3</accession>
<gene>
    <name evidence="2" type="ORF">GCM10025868_42340</name>
</gene>
<feature type="compositionally biased region" description="Basic and acidic residues" evidence="1">
    <location>
        <begin position="83"/>
        <end position="94"/>
    </location>
</feature>
<protein>
    <submittedName>
        <fullName evidence="2">Uncharacterized protein</fullName>
    </submittedName>
</protein>
<dbReference type="Proteomes" id="UP001157017">
    <property type="component" value="Unassembled WGS sequence"/>
</dbReference>
<keyword evidence="3" id="KW-1185">Reference proteome</keyword>
<sequence length="176" mass="18100">MATPSHGGVHIACATSGRSQSTASTRAVARRPRLRRMPTSRRPNHGVHRPSATTWAASGTVAGSARSAVCSVQSQNRSVGCEVHGRPGTLDDGHGVPVGPTRAGRGTTSGPACQRWLPGGVPSGCGPGRPLGVRWSRSRSAAQSDCHDRRGRPGVKSGSAVGVGSTWRVSVGTARR</sequence>
<evidence type="ECO:0000313" key="3">
    <source>
        <dbReference type="Proteomes" id="UP001157017"/>
    </source>
</evidence>
<feature type="compositionally biased region" description="Basic residues" evidence="1">
    <location>
        <begin position="28"/>
        <end position="48"/>
    </location>
</feature>
<feature type="region of interest" description="Disordered" evidence="1">
    <location>
        <begin position="1"/>
        <end position="162"/>
    </location>
</feature>
<proteinExistence type="predicted"/>
<reference evidence="3" key="1">
    <citation type="journal article" date="2019" name="Int. J. Syst. Evol. Microbiol.">
        <title>The Global Catalogue of Microorganisms (GCM) 10K type strain sequencing project: providing services to taxonomists for standard genome sequencing and annotation.</title>
        <authorList>
            <consortium name="The Broad Institute Genomics Platform"/>
            <consortium name="The Broad Institute Genome Sequencing Center for Infectious Disease"/>
            <person name="Wu L."/>
            <person name="Ma J."/>
        </authorList>
    </citation>
    <scope>NUCLEOTIDE SEQUENCE [LARGE SCALE GENOMIC DNA]</scope>
    <source>
        <strain evidence="3">NBRC 108730</strain>
    </source>
</reference>
<organism evidence="2 3">
    <name type="scientific">Angustibacter aerolatus</name>
    <dbReference type="NCBI Taxonomy" id="1162965"/>
    <lineage>
        <taxon>Bacteria</taxon>
        <taxon>Bacillati</taxon>
        <taxon>Actinomycetota</taxon>
        <taxon>Actinomycetes</taxon>
        <taxon>Kineosporiales</taxon>
        <taxon>Kineosporiaceae</taxon>
    </lineage>
</organism>
<evidence type="ECO:0000256" key="1">
    <source>
        <dbReference type="SAM" id="MobiDB-lite"/>
    </source>
</evidence>
<comment type="caution">
    <text evidence="2">The sequence shown here is derived from an EMBL/GenBank/DDBJ whole genome shotgun (WGS) entry which is preliminary data.</text>
</comment>